<name>A0A2S2CVV8_9PROT</name>
<dbReference type="SUPFAM" id="SSF55729">
    <property type="entry name" value="Acyl-CoA N-acyltransferases (Nat)"/>
    <property type="match status" value="1"/>
</dbReference>
<dbReference type="PROSITE" id="PS51186">
    <property type="entry name" value="GNAT"/>
    <property type="match status" value="1"/>
</dbReference>
<reference evidence="4" key="1">
    <citation type="submission" date="2018-05" db="EMBL/GenBank/DDBJ databases">
        <title>Azospirillum thermophila sp. nov., a novel isolated from hot spring.</title>
        <authorList>
            <person name="Zhao Z."/>
        </authorList>
    </citation>
    <scope>NUCLEOTIDE SEQUENCE [LARGE SCALE GENOMIC DNA]</scope>
    <source>
        <strain evidence="4">CFH 70021</strain>
    </source>
</reference>
<dbReference type="EMBL" id="CP029354">
    <property type="protein sequence ID" value="AWK88530.1"/>
    <property type="molecule type" value="Genomic_DNA"/>
</dbReference>
<feature type="domain" description="N-acetyltransferase" evidence="2">
    <location>
        <begin position="10"/>
        <end position="169"/>
    </location>
</feature>
<dbReference type="Pfam" id="PF13302">
    <property type="entry name" value="Acetyltransf_3"/>
    <property type="match status" value="1"/>
</dbReference>
<organism evidence="3 4">
    <name type="scientific">Azospirillum thermophilum</name>
    <dbReference type="NCBI Taxonomy" id="2202148"/>
    <lineage>
        <taxon>Bacteria</taxon>
        <taxon>Pseudomonadati</taxon>
        <taxon>Pseudomonadota</taxon>
        <taxon>Alphaproteobacteria</taxon>
        <taxon>Rhodospirillales</taxon>
        <taxon>Azospirillaceae</taxon>
        <taxon>Azospirillum</taxon>
    </lineage>
</organism>
<dbReference type="OrthoDB" id="6293260at2"/>
<sequence length="203" mass="22715">MQTTLRTDRLLLRPWRDDDLDAFFRLSRDPAVMEFLLPLADRAASDAAVARLRDHGERHGFCFWALELPGVSPFIGFAGLMQVAYEAHFTPAVEIGWRLGSAFWGRGYATEAAGRALAHGFEDLGLEEIVALTVPANRRSRAVMERLGMSRSERDDFAHPRVPEGHPLKRHVLYRLRRQDWATRPAAGGGRTPPSARSAEAGR</sequence>
<dbReference type="Gene3D" id="3.40.630.30">
    <property type="match status" value="1"/>
</dbReference>
<keyword evidence="3" id="KW-0808">Transferase</keyword>
<proteinExistence type="predicted"/>
<evidence type="ECO:0000313" key="4">
    <source>
        <dbReference type="Proteomes" id="UP000245629"/>
    </source>
</evidence>
<dbReference type="InterPro" id="IPR000182">
    <property type="entry name" value="GNAT_dom"/>
</dbReference>
<keyword evidence="4" id="KW-1185">Reference proteome</keyword>
<evidence type="ECO:0000313" key="3">
    <source>
        <dbReference type="EMBL" id="AWK88530.1"/>
    </source>
</evidence>
<gene>
    <name evidence="3" type="ORF">DEW08_19100</name>
</gene>
<dbReference type="Proteomes" id="UP000245629">
    <property type="component" value="Chromosome 3"/>
</dbReference>
<protein>
    <submittedName>
        <fullName evidence="3">GNAT family N-acetyltransferase</fullName>
    </submittedName>
</protein>
<dbReference type="InterPro" id="IPR051531">
    <property type="entry name" value="N-acetyltransferase"/>
</dbReference>
<dbReference type="GO" id="GO:0016747">
    <property type="term" value="F:acyltransferase activity, transferring groups other than amino-acyl groups"/>
    <property type="evidence" value="ECO:0007669"/>
    <property type="project" value="InterPro"/>
</dbReference>
<dbReference type="KEGG" id="azz:DEW08_19100"/>
<dbReference type="InterPro" id="IPR016181">
    <property type="entry name" value="Acyl_CoA_acyltransferase"/>
</dbReference>
<dbReference type="PANTHER" id="PTHR43792:SF1">
    <property type="entry name" value="N-ACETYLTRANSFERASE DOMAIN-CONTAINING PROTEIN"/>
    <property type="match status" value="1"/>
</dbReference>
<feature type="region of interest" description="Disordered" evidence="1">
    <location>
        <begin position="183"/>
        <end position="203"/>
    </location>
</feature>
<dbReference type="AlphaFoldDB" id="A0A2S2CVV8"/>
<accession>A0A2S2CVV8</accession>
<dbReference type="PANTHER" id="PTHR43792">
    <property type="entry name" value="GNAT FAMILY, PUTATIVE (AFU_ORTHOLOGUE AFUA_3G00765)-RELATED-RELATED"/>
    <property type="match status" value="1"/>
</dbReference>
<evidence type="ECO:0000259" key="2">
    <source>
        <dbReference type="PROSITE" id="PS51186"/>
    </source>
</evidence>
<dbReference type="RefSeq" id="WP_109330904.1">
    <property type="nucleotide sequence ID" value="NZ_CP029354.1"/>
</dbReference>
<evidence type="ECO:0000256" key="1">
    <source>
        <dbReference type="SAM" id="MobiDB-lite"/>
    </source>
</evidence>